<dbReference type="SUPFAM" id="SSF52343">
    <property type="entry name" value="Ferredoxin reductase-like, C-terminal NADP-linked domain"/>
    <property type="match status" value="1"/>
</dbReference>
<dbReference type="GO" id="GO:0016491">
    <property type="term" value="F:oxidoreductase activity"/>
    <property type="evidence" value="ECO:0007669"/>
    <property type="project" value="InterPro"/>
</dbReference>
<dbReference type="PANTHER" id="PTHR30212">
    <property type="entry name" value="PROTEIN YIIM"/>
    <property type="match status" value="1"/>
</dbReference>
<dbReference type="InterPro" id="IPR005163">
    <property type="entry name" value="Tri_helical_YiiM-like"/>
</dbReference>
<accession>K0PQ95</accession>
<dbReference type="GO" id="GO:0051536">
    <property type="term" value="F:iron-sulfur cluster binding"/>
    <property type="evidence" value="ECO:0007669"/>
    <property type="project" value="InterPro"/>
</dbReference>
<dbReference type="InterPro" id="IPR017927">
    <property type="entry name" value="FAD-bd_FR_type"/>
</dbReference>
<dbReference type="GO" id="GO:0030170">
    <property type="term" value="F:pyridoxal phosphate binding"/>
    <property type="evidence" value="ECO:0007669"/>
    <property type="project" value="InterPro"/>
</dbReference>
<evidence type="ECO:0000313" key="5">
    <source>
        <dbReference type="Proteomes" id="UP000009319"/>
    </source>
</evidence>
<dbReference type="PANTHER" id="PTHR30212:SF2">
    <property type="entry name" value="PROTEIN YIIM"/>
    <property type="match status" value="1"/>
</dbReference>
<dbReference type="Pfam" id="PF03473">
    <property type="entry name" value="MOSC"/>
    <property type="match status" value="1"/>
</dbReference>
<dbReference type="PROSITE" id="PS51384">
    <property type="entry name" value="FAD_FR"/>
    <property type="match status" value="1"/>
</dbReference>
<dbReference type="Pfam" id="PF03475">
    <property type="entry name" value="YiiM_3-alpha"/>
    <property type="match status" value="1"/>
</dbReference>
<dbReference type="PROSITE" id="PS51340">
    <property type="entry name" value="MOSC"/>
    <property type="match status" value="1"/>
</dbReference>
<dbReference type="Gene3D" id="2.40.30.10">
    <property type="entry name" value="Translation factors"/>
    <property type="match status" value="1"/>
</dbReference>
<gene>
    <name evidence="4" type="ORF">BN77_3195</name>
</gene>
<dbReference type="Pfam" id="PF00111">
    <property type="entry name" value="Fer2"/>
    <property type="match status" value="1"/>
</dbReference>
<feature type="domain" description="FAD-binding FR-type" evidence="3">
    <location>
        <begin position="236"/>
        <end position="340"/>
    </location>
</feature>
<dbReference type="HOGENOM" id="CLU_033218_0_0_5"/>
<dbReference type="Gene3D" id="3.10.20.30">
    <property type="match status" value="1"/>
</dbReference>
<dbReference type="SUPFAM" id="SSF63380">
    <property type="entry name" value="Riboflavin synthase domain-like"/>
    <property type="match status" value="1"/>
</dbReference>
<keyword evidence="5" id="KW-1185">Reference proteome</keyword>
<dbReference type="Proteomes" id="UP000009319">
    <property type="component" value="Unassembled WGS sequence"/>
</dbReference>
<dbReference type="InterPro" id="IPR052353">
    <property type="entry name" value="Benzoxazolinone_Detox_Enz"/>
</dbReference>
<dbReference type="PROSITE" id="PS51085">
    <property type="entry name" value="2FE2S_FER_2"/>
    <property type="match status" value="1"/>
</dbReference>
<evidence type="ECO:0000259" key="3">
    <source>
        <dbReference type="PROSITE" id="PS51384"/>
    </source>
</evidence>
<dbReference type="eggNOG" id="COG1018">
    <property type="taxonomic scope" value="Bacteria"/>
</dbReference>
<dbReference type="Gene3D" id="3.40.50.80">
    <property type="entry name" value="Nucleotide-binding domain of ferredoxin-NADP reductase (FNR) module"/>
    <property type="match status" value="1"/>
</dbReference>
<dbReference type="InterPro" id="IPR012675">
    <property type="entry name" value="Beta-grasp_dom_sf"/>
</dbReference>
<dbReference type="EMBL" id="CANI01000020">
    <property type="protein sequence ID" value="CCM76008.1"/>
    <property type="molecule type" value="Genomic_DNA"/>
</dbReference>
<name>K0PQ95_9HYPH</name>
<dbReference type="CDD" id="cd06184">
    <property type="entry name" value="flavohem_like_fad_nad_binding"/>
    <property type="match status" value="1"/>
</dbReference>
<dbReference type="SUPFAM" id="SSF50800">
    <property type="entry name" value="PK beta-barrel domain-like"/>
    <property type="match status" value="1"/>
</dbReference>
<protein>
    <submittedName>
        <fullName evidence="4">MOSC domain containing protein</fullName>
    </submittedName>
</protein>
<dbReference type="InterPro" id="IPR017938">
    <property type="entry name" value="Riboflavin_synthase-like_b-brl"/>
</dbReference>
<dbReference type="InterPro" id="IPR011037">
    <property type="entry name" value="Pyrv_Knase-like_insert_dom_sf"/>
</dbReference>
<feature type="domain" description="MOSC" evidence="2">
    <location>
        <begin position="29"/>
        <end position="164"/>
    </location>
</feature>
<dbReference type="AlphaFoldDB" id="K0PQ95"/>
<dbReference type="InterPro" id="IPR039261">
    <property type="entry name" value="FNR_nucleotide-bd"/>
</dbReference>
<evidence type="ECO:0000313" key="4">
    <source>
        <dbReference type="EMBL" id="CCM76008.1"/>
    </source>
</evidence>
<evidence type="ECO:0000259" key="2">
    <source>
        <dbReference type="PROSITE" id="PS51340"/>
    </source>
</evidence>
<organism evidence="4 5">
    <name type="scientific">Rhizobium mesoamericanum STM3625</name>
    <dbReference type="NCBI Taxonomy" id="1211777"/>
    <lineage>
        <taxon>Bacteria</taxon>
        <taxon>Pseudomonadati</taxon>
        <taxon>Pseudomonadota</taxon>
        <taxon>Alphaproteobacteria</taxon>
        <taxon>Hyphomicrobiales</taxon>
        <taxon>Rhizobiaceae</taxon>
        <taxon>Rhizobium/Agrobacterium group</taxon>
        <taxon>Rhizobium</taxon>
    </lineage>
</organism>
<dbReference type="InterPro" id="IPR001041">
    <property type="entry name" value="2Fe-2S_ferredoxin-type"/>
</dbReference>
<dbReference type="STRING" id="1211777.BN77_3195"/>
<dbReference type="Pfam" id="PF00175">
    <property type="entry name" value="NAD_binding_1"/>
    <property type="match status" value="1"/>
</dbReference>
<dbReference type="InterPro" id="IPR036010">
    <property type="entry name" value="2Fe-2S_ferredoxin-like_sf"/>
</dbReference>
<feature type="domain" description="2Fe-2S ferredoxin-type" evidence="1">
    <location>
        <begin position="503"/>
        <end position="585"/>
    </location>
</feature>
<dbReference type="Pfam" id="PF00970">
    <property type="entry name" value="FAD_binding_6"/>
    <property type="match status" value="1"/>
</dbReference>
<dbReference type="SUPFAM" id="SSF54292">
    <property type="entry name" value="2Fe-2S ferredoxin-like"/>
    <property type="match status" value="1"/>
</dbReference>
<comment type="caution">
    <text evidence="4">The sequence shown here is derived from an EMBL/GenBank/DDBJ whole genome shotgun (WGS) entry which is preliminary data.</text>
</comment>
<proteinExistence type="predicted"/>
<dbReference type="CDD" id="cd00207">
    <property type="entry name" value="fer2"/>
    <property type="match status" value="1"/>
</dbReference>
<dbReference type="eggNOG" id="COG2258">
    <property type="taxonomic scope" value="Bacteria"/>
</dbReference>
<evidence type="ECO:0000259" key="1">
    <source>
        <dbReference type="PROSITE" id="PS51085"/>
    </source>
</evidence>
<dbReference type="InterPro" id="IPR005302">
    <property type="entry name" value="MoCF_Sase_C"/>
</dbReference>
<dbReference type="PRINTS" id="PR00409">
    <property type="entry name" value="PHDIOXRDTASE"/>
</dbReference>
<reference evidence="4 5" key="1">
    <citation type="journal article" date="2013" name="Genome Announc.">
        <title>Draft Genome Sequence of Rhizobium mesoamericanum STM3625, a Nitrogen-Fixing Symbiont of Mimosa pudica Isolated in French Guiana (South America).</title>
        <authorList>
            <person name="Moulin L."/>
            <person name="Mornico D."/>
            <person name="Melkonian R."/>
            <person name="Klonowska A."/>
        </authorList>
    </citation>
    <scope>NUCLEOTIDE SEQUENCE [LARGE SCALE GENOMIC DNA]</scope>
    <source>
        <strain evidence="4 5">STM3625</strain>
    </source>
</reference>
<dbReference type="GO" id="GO:0030151">
    <property type="term" value="F:molybdenum ion binding"/>
    <property type="evidence" value="ECO:0007669"/>
    <property type="project" value="InterPro"/>
</dbReference>
<sequence length="585" mass="63592">MVRLLSLNVGLPRAVEWRGRIVNTAIWKSPVRGPVTARKLNIDGDGQADRTGHGGENRAVFVYQIDSYRYWESYLGRSAFEYGYFGENFTVEGLSDDEVCIGDRYRVGEALFEVSQPRVTCYRLGIRTGVPEMAALVVAHGRPGFYLRVIEEGVVQSDDEITQTLSGDGGMTISEINSLLYKPGHPRDRLAVAARLQTLSEGWRASFEALLKETENVDSGGNAGLTSASRLPVAWKGFREFRVSKKSLETDYVTSLELVPTDGEPLPEYAAGQFVVLRLDPRSNPTMLRSYSLSGRQDGSHYRVSIKRESHGAASRFVRDRLQAGDIVSASAPRGSFTLSNGDGPVVLISVGIGITPLLSILHQMAKVNSARPVWWVHGARNGAERVFSQETRESLELLPNARRMIFYSAPTNADVPGSDFDVAGRITAGALGAMGIPREADFFVCGPSEFQRDIEAGMRALGVEAGRIHSETFGSAPPITPGIAEVRNRTPHRPEGLTGSGPMVSFARSGIDAAWDVRFGSLLDFAEACDVSVRWACRTGVCHTCETAMVSGQVGYGPDPIDNPADGNILLCCSRPTTDVVIDL</sequence>
<dbReference type="Gene3D" id="2.40.33.20">
    <property type="entry name" value="PK beta-barrel domain-like"/>
    <property type="match status" value="1"/>
</dbReference>
<dbReference type="InterPro" id="IPR008333">
    <property type="entry name" value="Cbr1-like_FAD-bd_dom"/>
</dbReference>
<dbReference type="RefSeq" id="WP_007533276.1">
    <property type="nucleotide sequence ID" value="NZ_HF536772.1"/>
</dbReference>
<dbReference type="InterPro" id="IPR001433">
    <property type="entry name" value="OxRdtase_FAD/NAD-bd"/>
</dbReference>